<dbReference type="Pfam" id="PF02687">
    <property type="entry name" value="FtsX"/>
    <property type="match status" value="1"/>
</dbReference>
<dbReference type="AlphaFoldDB" id="A0A8J2UC65"/>
<dbReference type="PROSITE" id="PS51257">
    <property type="entry name" value="PROKAR_LIPOPROTEIN"/>
    <property type="match status" value="1"/>
</dbReference>
<evidence type="ECO:0000256" key="4">
    <source>
        <dbReference type="ARBA" id="ARBA00022989"/>
    </source>
</evidence>
<dbReference type="InterPro" id="IPR003838">
    <property type="entry name" value="ABC3_permease_C"/>
</dbReference>
<proteinExistence type="predicted"/>
<dbReference type="PANTHER" id="PTHR30572">
    <property type="entry name" value="MEMBRANE COMPONENT OF TRANSPORTER-RELATED"/>
    <property type="match status" value="1"/>
</dbReference>
<dbReference type="Pfam" id="PF12704">
    <property type="entry name" value="MacB_PCD"/>
    <property type="match status" value="1"/>
</dbReference>
<organism evidence="9 10">
    <name type="scientific">Puia dinghuensis</name>
    <dbReference type="NCBI Taxonomy" id="1792502"/>
    <lineage>
        <taxon>Bacteria</taxon>
        <taxon>Pseudomonadati</taxon>
        <taxon>Bacteroidota</taxon>
        <taxon>Chitinophagia</taxon>
        <taxon>Chitinophagales</taxon>
        <taxon>Chitinophagaceae</taxon>
        <taxon>Puia</taxon>
    </lineage>
</organism>
<gene>
    <name evidence="9" type="ORF">GCM10011511_18230</name>
</gene>
<name>A0A8J2UC65_9BACT</name>
<evidence type="ECO:0000259" key="8">
    <source>
        <dbReference type="Pfam" id="PF12704"/>
    </source>
</evidence>
<sequence length="447" mass="49595">MLIDHLRSALRTLRRNPFYSLISIGCLAIGIAVSMTILLYVLHEHSYDKWQANAKRIFSVAGTFKFGDAVFNMERMSYPTGPMVKQADDDVESFVRVYEDSRPMNMESRMIPGVAFTEKNNFLFADSNFFRFFSFRLLKGDPVRVLDRPKTVVLTERTARKYFGKKEPVGQMLRLNGRDDLEVTGVAADPPSNTSIPFDVVVSLSSMPAMPEYKWIENPVSVQGGMIRTWLLLKNAGAADRVARTLDRLSIVPGQPEKDRDHYFLSAIGDVHLHNNFGDSSNIRYLQFFPLVAGLVLLLALINYMSLATARASVRAKEVGVRKVLGAGRSRIAGQFYTESAVYALLSFALGTLLFLLLRSTFFGLLQMKIDSAFLLDPLVLAAFGGLLVVVIVLSGSYPSLVLSAFKPVMVLYGKLSPATWSGAGAEGVHLFTVRDLSIAGALQYHH</sequence>
<evidence type="ECO:0000256" key="5">
    <source>
        <dbReference type="ARBA" id="ARBA00023136"/>
    </source>
</evidence>
<keyword evidence="2" id="KW-1003">Cell membrane</keyword>
<evidence type="ECO:0000313" key="9">
    <source>
        <dbReference type="EMBL" id="GGA95224.1"/>
    </source>
</evidence>
<feature type="domain" description="MacB-like periplasmic core" evidence="8">
    <location>
        <begin position="20"/>
        <end position="246"/>
    </location>
</feature>
<comment type="caution">
    <text evidence="9">The sequence shown here is derived from an EMBL/GenBank/DDBJ whole genome shotgun (WGS) entry which is preliminary data.</text>
</comment>
<evidence type="ECO:0000256" key="3">
    <source>
        <dbReference type="ARBA" id="ARBA00022692"/>
    </source>
</evidence>
<dbReference type="PANTHER" id="PTHR30572:SF18">
    <property type="entry name" value="ABC-TYPE MACROLIDE FAMILY EXPORT SYSTEM PERMEASE COMPONENT 2"/>
    <property type="match status" value="1"/>
</dbReference>
<keyword evidence="5 6" id="KW-0472">Membrane</keyword>
<feature type="domain" description="ABC3 transporter permease C-terminal" evidence="7">
    <location>
        <begin position="292"/>
        <end position="404"/>
    </location>
</feature>
<comment type="subcellular location">
    <subcellularLocation>
        <location evidence="1">Cell membrane</location>
        <topology evidence="1">Multi-pass membrane protein</topology>
    </subcellularLocation>
</comment>
<feature type="transmembrane region" description="Helical" evidence="6">
    <location>
        <begin position="21"/>
        <end position="42"/>
    </location>
</feature>
<feature type="transmembrane region" description="Helical" evidence="6">
    <location>
        <begin position="379"/>
        <end position="406"/>
    </location>
</feature>
<dbReference type="EMBL" id="BMJC01000002">
    <property type="protein sequence ID" value="GGA95224.1"/>
    <property type="molecule type" value="Genomic_DNA"/>
</dbReference>
<dbReference type="GO" id="GO:0005886">
    <property type="term" value="C:plasma membrane"/>
    <property type="evidence" value="ECO:0007669"/>
    <property type="project" value="UniProtKB-SubCell"/>
</dbReference>
<accession>A0A8J2UC65</accession>
<protein>
    <recommendedName>
        <fullName evidence="11">ABC transporter permease</fullName>
    </recommendedName>
</protein>
<evidence type="ECO:0000256" key="2">
    <source>
        <dbReference type="ARBA" id="ARBA00022475"/>
    </source>
</evidence>
<evidence type="ECO:0000259" key="7">
    <source>
        <dbReference type="Pfam" id="PF02687"/>
    </source>
</evidence>
<reference evidence="9" key="1">
    <citation type="journal article" date="2014" name="Int. J. Syst. Evol. Microbiol.">
        <title>Complete genome sequence of Corynebacterium casei LMG S-19264T (=DSM 44701T), isolated from a smear-ripened cheese.</title>
        <authorList>
            <consortium name="US DOE Joint Genome Institute (JGI-PGF)"/>
            <person name="Walter F."/>
            <person name="Albersmeier A."/>
            <person name="Kalinowski J."/>
            <person name="Ruckert C."/>
        </authorList>
    </citation>
    <scope>NUCLEOTIDE SEQUENCE</scope>
    <source>
        <strain evidence="9">CGMCC 1.15448</strain>
    </source>
</reference>
<dbReference type="InterPro" id="IPR025857">
    <property type="entry name" value="MacB_PCD"/>
</dbReference>
<reference evidence="9" key="2">
    <citation type="submission" date="2020-09" db="EMBL/GenBank/DDBJ databases">
        <authorList>
            <person name="Sun Q."/>
            <person name="Zhou Y."/>
        </authorList>
    </citation>
    <scope>NUCLEOTIDE SEQUENCE</scope>
    <source>
        <strain evidence="9">CGMCC 1.15448</strain>
    </source>
</reference>
<keyword evidence="10" id="KW-1185">Reference proteome</keyword>
<dbReference type="InterPro" id="IPR050250">
    <property type="entry name" value="Macrolide_Exporter_MacB"/>
</dbReference>
<evidence type="ECO:0000256" key="1">
    <source>
        <dbReference type="ARBA" id="ARBA00004651"/>
    </source>
</evidence>
<dbReference type="RefSeq" id="WP_188930813.1">
    <property type="nucleotide sequence ID" value="NZ_BMJC01000002.1"/>
</dbReference>
<keyword evidence="3 6" id="KW-0812">Transmembrane</keyword>
<keyword evidence="4 6" id="KW-1133">Transmembrane helix</keyword>
<evidence type="ECO:0008006" key="11">
    <source>
        <dbReference type="Google" id="ProtNLM"/>
    </source>
</evidence>
<dbReference type="Proteomes" id="UP000607559">
    <property type="component" value="Unassembled WGS sequence"/>
</dbReference>
<dbReference type="GO" id="GO:0022857">
    <property type="term" value="F:transmembrane transporter activity"/>
    <property type="evidence" value="ECO:0007669"/>
    <property type="project" value="TreeGrafter"/>
</dbReference>
<feature type="transmembrane region" description="Helical" evidence="6">
    <location>
        <begin position="341"/>
        <end position="359"/>
    </location>
</feature>
<evidence type="ECO:0000256" key="6">
    <source>
        <dbReference type="SAM" id="Phobius"/>
    </source>
</evidence>
<evidence type="ECO:0000313" key="10">
    <source>
        <dbReference type="Proteomes" id="UP000607559"/>
    </source>
</evidence>
<feature type="transmembrane region" description="Helical" evidence="6">
    <location>
        <begin position="285"/>
        <end position="307"/>
    </location>
</feature>